<dbReference type="EMBL" id="PJQY01003726">
    <property type="protein sequence ID" value="PQM35016.1"/>
    <property type="molecule type" value="Genomic_DNA"/>
</dbReference>
<dbReference type="InterPro" id="IPR044835">
    <property type="entry name" value="ARF_plant"/>
</dbReference>
<accession>A0A314UE57</accession>
<evidence type="ECO:0000313" key="10">
    <source>
        <dbReference type="Proteomes" id="UP000250321"/>
    </source>
</evidence>
<dbReference type="PANTHER" id="PTHR31384:SF25">
    <property type="entry name" value="AUXIN RESPONSE FACTOR"/>
    <property type="match status" value="1"/>
</dbReference>
<evidence type="ECO:0000256" key="5">
    <source>
        <dbReference type="ARBA" id="ARBA00023242"/>
    </source>
</evidence>
<reference evidence="9 10" key="1">
    <citation type="submission" date="2018-02" db="EMBL/GenBank/DDBJ databases">
        <title>Draft genome of wild Prunus yedoensis var. nudiflora.</title>
        <authorList>
            <person name="Baek S."/>
            <person name="Kim J.-H."/>
            <person name="Choi K."/>
            <person name="Kim G.-B."/>
            <person name="Cho A."/>
            <person name="Jang H."/>
            <person name="Shin C.-H."/>
            <person name="Yu H.-J."/>
            <person name="Mun J.-H."/>
        </authorList>
    </citation>
    <scope>NUCLEOTIDE SEQUENCE [LARGE SCALE GENOMIC DNA]</scope>
    <source>
        <strain evidence="10">cv. Jeju island</strain>
        <tissue evidence="9">Leaf</tissue>
    </source>
</reference>
<comment type="function">
    <text evidence="7">Aux/IAA proteins are short-lived transcriptional factors that function as repressors of early auxin response genes at low auxin concentrations.</text>
</comment>
<feature type="domain" description="PB1" evidence="8">
    <location>
        <begin position="14"/>
        <end position="96"/>
    </location>
</feature>
<name>A0A314UE57_PRUYE</name>
<dbReference type="GO" id="GO:0006355">
    <property type="term" value="P:regulation of DNA-templated transcription"/>
    <property type="evidence" value="ECO:0007669"/>
    <property type="project" value="InterPro"/>
</dbReference>
<protein>
    <recommendedName>
        <fullName evidence="7">Auxin-responsive protein</fullName>
    </recommendedName>
</protein>
<comment type="similarity">
    <text evidence="7">Belongs to the Aux/IAA family.</text>
</comment>
<dbReference type="STRING" id="2094558.A0A314UE57"/>
<evidence type="ECO:0000256" key="2">
    <source>
        <dbReference type="ARBA" id="ARBA00011726"/>
    </source>
</evidence>
<evidence type="ECO:0000256" key="1">
    <source>
        <dbReference type="ARBA" id="ARBA00004123"/>
    </source>
</evidence>
<evidence type="ECO:0000256" key="6">
    <source>
        <dbReference type="ARBA" id="ARBA00023294"/>
    </source>
</evidence>
<dbReference type="PROSITE" id="PS51745">
    <property type="entry name" value="PB1"/>
    <property type="match status" value="1"/>
</dbReference>
<dbReference type="PANTHER" id="PTHR31384">
    <property type="entry name" value="AUXIN RESPONSE FACTOR 4-RELATED"/>
    <property type="match status" value="1"/>
</dbReference>
<dbReference type="OrthoDB" id="1736715at2759"/>
<comment type="caution">
    <text evidence="9">The sequence shown here is derived from an EMBL/GenBank/DDBJ whole genome shotgun (WGS) entry which is preliminary data.</text>
</comment>
<dbReference type="GO" id="GO:0003677">
    <property type="term" value="F:DNA binding"/>
    <property type="evidence" value="ECO:0007669"/>
    <property type="project" value="InterPro"/>
</dbReference>
<organism evidence="9 10">
    <name type="scientific">Prunus yedoensis var. nudiflora</name>
    <dbReference type="NCBI Taxonomy" id="2094558"/>
    <lineage>
        <taxon>Eukaryota</taxon>
        <taxon>Viridiplantae</taxon>
        <taxon>Streptophyta</taxon>
        <taxon>Embryophyta</taxon>
        <taxon>Tracheophyta</taxon>
        <taxon>Spermatophyta</taxon>
        <taxon>Magnoliopsida</taxon>
        <taxon>eudicotyledons</taxon>
        <taxon>Gunneridae</taxon>
        <taxon>Pentapetalae</taxon>
        <taxon>rosids</taxon>
        <taxon>fabids</taxon>
        <taxon>Rosales</taxon>
        <taxon>Rosaceae</taxon>
        <taxon>Amygdaloideae</taxon>
        <taxon>Amygdaleae</taxon>
        <taxon>Prunus</taxon>
    </lineage>
</organism>
<dbReference type="GO" id="GO:0009734">
    <property type="term" value="P:auxin-activated signaling pathway"/>
    <property type="evidence" value="ECO:0007669"/>
    <property type="project" value="UniProtKB-UniRule"/>
</dbReference>
<keyword evidence="4 7" id="KW-0804">Transcription</keyword>
<evidence type="ECO:0000256" key="7">
    <source>
        <dbReference type="RuleBase" id="RU004549"/>
    </source>
</evidence>
<dbReference type="GO" id="GO:0005634">
    <property type="term" value="C:nucleus"/>
    <property type="evidence" value="ECO:0007669"/>
    <property type="project" value="UniProtKB-SubCell"/>
</dbReference>
<keyword evidence="10" id="KW-1185">Reference proteome</keyword>
<keyword evidence="5 7" id="KW-0539">Nucleus</keyword>
<dbReference type="AlphaFoldDB" id="A0A314UE57"/>
<dbReference type="Proteomes" id="UP000250321">
    <property type="component" value="Unassembled WGS sequence"/>
</dbReference>
<dbReference type="InterPro" id="IPR053793">
    <property type="entry name" value="PB1-like"/>
</dbReference>
<keyword evidence="7" id="KW-0678">Repressor</keyword>
<proteinExistence type="inferred from homology"/>
<evidence type="ECO:0000313" key="9">
    <source>
        <dbReference type="EMBL" id="PQM35016.1"/>
    </source>
</evidence>
<keyword evidence="3 7" id="KW-0805">Transcription regulation</keyword>
<sequence>MVELIAQANLVKISTLFQVLKYGAPVGRSVDLTRFDGYGELISELDQMFDFKGSLIDGSSGWQVTYMDDEGDMMLIGDYLWHEFQSMVQKLFICPKEEIDRLNPGSPNATSL</sequence>
<comment type="subunit">
    <text evidence="2 7">Homodimers and heterodimers.</text>
</comment>
<dbReference type="Pfam" id="PF02309">
    <property type="entry name" value="AUX_IAA"/>
    <property type="match status" value="1"/>
</dbReference>
<evidence type="ECO:0000256" key="3">
    <source>
        <dbReference type="ARBA" id="ARBA00023015"/>
    </source>
</evidence>
<dbReference type="SUPFAM" id="SSF54277">
    <property type="entry name" value="CAD &amp; PB1 domains"/>
    <property type="match status" value="1"/>
</dbReference>
<comment type="subcellular location">
    <subcellularLocation>
        <location evidence="1 7">Nucleus</location>
    </subcellularLocation>
</comment>
<keyword evidence="6 7" id="KW-0927">Auxin signaling pathway</keyword>
<evidence type="ECO:0000259" key="8">
    <source>
        <dbReference type="PROSITE" id="PS51745"/>
    </source>
</evidence>
<dbReference type="Gene3D" id="3.10.20.90">
    <property type="entry name" value="Phosphatidylinositol 3-kinase Catalytic Subunit, Chain A, domain 1"/>
    <property type="match status" value="1"/>
</dbReference>
<evidence type="ECO:0000256" key="4">
    <source>
        <dbReference type="ARBA" id="ARBA00023163"/>
    </source>
</evidence>
<dbReference type="InterPro" id="IPR033389">
    <property type="entry name" value="AUX/IAA_dom"/>
</dbReference>
<gene>
    <name evidence="9" type="ORF">Pyn_31778</name>
</gene>